<dbReference type="KEGG" id="wct:WS74_1284"/>
<dbReference type="KEGG" id="wce:WS08_1214"/>
<dbReference type="KEGG" id="wci:WS105_1279"/>
<keyword evidence="2" id="KW-1185">Reference proteome</keyword>
<dbReference type="RefSeq" id="WP_009765159.1">
    <property type="nucleotide sequence ID" value="NZ_CP009223.1"/>
</dbReference>
<reference evidence="2" key="2">
    <citation type="submission" date="2014-08" db="EMBL/GenBank/DDBJ databases">
        <title>Complete genome of Weissella ceti strain WS74 isolated from diseased rainbow trout in Brazil.</title>
        <authorList>
            <person name="Figueiredo H.C.P."/>
            <person name="Leal C.A.G."/>
            <person name="Pereira F.L."/>
            <person name="Soares S.C."/>
            <person name="Dorella F.A."/>
            <person name="Carvalho A.F."/>
            <person name="Azevedo V.A.C."/>
        </authorList>
    </citation>
    <scope>NUCLEOTIDE SEQUENCE [LARGE SCALE GENOMIC DNA]</scope>
    <source>
        <strain evidence="2">WS74</strain>
    </source>
</reference>
<dbReference type="OrthoDB" id="2146180at2"/>
<accession>A0A075U7S1</accession>
<gene>
    <name evidence="1" type="ORF">WS74_1284</name>
</gene>
<name>A0A075U7S1_9LACO</name>
<proteinExistence type="predicted"/>
<dbReference type="STRING" id="759620.WS105_1279"/>
<dbReference type="Proteomes" id="UP000029079">
    <property type="component" value="Chromosome"/>
</dbReference>
<dbReference type="PATRIC" id="fig|759620.7.peg.1237"/>
<dbReference type="AlphaFoldDB" id="A0A075U7S1"/>
<evidence type="ECO:0000313" key="1">
    <source>
        <dbReference type="EMBL" id="AIM63533.1"/>
    </source>
</evidence>
<reference evidence="1 2" key="1">
    <citation type="journal article" date="2014" name="Genome Announc.">
        <title>Complete Genome Sequences of Fish Pathogenic Weissella ceti Strains WS74 and WS105.</title>
        <authorList>
            <person name="Figueiredo H.C."/>
            <person name="Leal C.A."/>
            <person name="Dorella F.A."/>
            <person name="Carvalho A.F."/>
            <person name="Soares S.C."/>
            <person name="Pereira F.L."/>
            <person name="Azevedo V.A."/>
        </authorList>
    </citation>
    <scope>NUCLEOTIDE SEQUENCE [LARGE SCALE GENOMIC DNA]</scope>
    <source>
        <strain evidence="1 2">WS74</strain>
    </source>
</reference>
<evidence type="ECO:0000313" key="2">
    <source>
        <dbReference type="Proteomes" id="UP000029079"/>
    </source>
</evidence>
<organism evidence="1 2">
    <name type="scientific">Weissella ceti</name>
    <dbReference type="NCBI Taxonomy" id="759620"/>
    <lineage>
        <taxon>Bacteria</taxon>
        <taxon>Bacillati</taxon>
        <taxon>Bacillota</taxon>
        <taxon>Bacilli</taxon>
        <taxon>Lactobacillales</taxon>
        <taxon>Lactobacillaceae</taxon>
        <taxon>Weissella</taxon>
    </lineage>
</organism>
<dbReference type="EMBL" id="CP009223">
    <property type="protein sequence ID" value="AIM63533.1"/>
    <property type="molecule type" value="Genomic_DNA"/>
</dbReference>
<protein>
    <submittedName>
        <fullName evidence="1">Uncharacterized protein</fullName>
    </submittedName>
</protein>
<sequence length="112" mass="12881">MDEHMIPENMSDVRDRVVLMQARGFEVTEEDVIKEALRNGFQDIIDDRADGAYFTIRWDETFTELWVVGMDSELEGKATPNEKFGSFIAQFKENASDVWFALDAASRKIIGR</sequence>